<evidence type="ECO:0000313" key="2">
    <source>
        <dbReference type="Proteomes" id="UP001319921"/>
    </source>
</evidence>
<accession>A0AAQ4CR70</accession>
<organism evidence="1 2">
    <name type="scientific">Saccharolobus caldissimus</name>
    <dbReference type="NCBI Taxonomy" id="1702097"/>
    <lineage>
        <taxon>Archaea</taxon>
        <taxon>Thermoproteota</taxon>
        <taxon>Thermoprotei</taxon>
        <taxon>Sulfolobales</taxon>
        <taxon>Sulfolobaceae</taxon>
        <taxon>Saccharolobus</taxon>
    </lineage>
</organism>
<dbReference type="RefSeq" id="WP_229572198.1">
    <property type="nucleotide sequence ID" value="NZ_AP025226.1"/>
</dbReference>
<gene>
    <name evidence="1" type="ORF">SACC_13180</name>
</gene>
<dbReference type="EMBL" id="AP025226">
    <property type="protein sequence ID" value="BDB98301.1"/>
    <property type="molecule type" value="Genomic_DNA"/>
</dbReference>
<dbReference type="Proteomes" id="UP001319921">
    <property type="component" value="Chromosome"/>
</dbReference>
<dbReference type="KEGG" id="scas:SACC_13180"/>
<protein>
    <submittedName>
        <fullName evidence="1">Uncharacterized protein</fullName>
    </submittedName>
</protein>
<keyword evidence="2" id="KW-1185">Reference proteome</keyword>
<dbReference type="AlphaFoldDB" id="A0AAQ4CR70"/>
<reference evidence="1 2" key="1">
    <citation type="journal article" date="2022" name="Microbiol. Resour. Announc.">
        <title>Complete Genome Sequence of the Hyperthermophilic and Acidophilic Archaeon Saccharolobus caldissimus Strain HS-3T.</title>
        <authorList>
            <person name="Sakai H.D."/>
            <person name="Kurosawa N."/>
        </authorList>
    </citation>
    <scope>NUCLEOTIDE SEQUENCE [LARGE SCALE GENOMIC DNA]</scope>
    <source>
        <strain evidence="1 2">JCM32116</strain>
    </source>
</reference>
<name>A0AAQ4CR70_9CREN</name>
<dbReference type="GeneID" id="68866051"/>
<evidence type="ECO:0000313" key="1">
    <source>
        <dbReference type="EMBL" id="BDB98301.1"/>
    </source>
</evidence>
<proteinExistence type="predicted"/>
<sequence length="346" mass="41826">MECKEILTLIYQRKLEKDIAAYYDCFLSVQHFLRFKLALDLKINSVMVNEYLFLDLGYNRPFSFIAGIDDTTKKIFVIPVRSCYVRDEDDEKEIRDCMGFDYHYYENFEYKDKISVRLQGDLIMDVIKVFNSKEELLDYTDKNRESYRQIWENFIRSQLSNDEDVKNAEILIGSYQELMEFVLRMDDVEDIKRALRNVRLVEKSIIDIAKKFEIKLHNIYERPFSFERRRYKCIRFIDVQDFQRKIIDKKITYLEGKFKDYILNSSSDMKIRIGHYTTPHEIYLRGIITEIDNDRTTNNRRAGLIIFEPQRIVIEHPEHGTNYFYIPKPSYVKLRLMQDARSFERF</sequence>